<feature type="transmembrane region" description="Helical" evidence="8">
    <location>
        <begin position="257"/>
        <end position="276"/>
    </location>
</feature>
<keyword evidence="2" id="KW-0813">Transport</keyword>
<comment type="subcellular location">
    <subcellularLocation>
        <location evidence="1">Membrane</location>
        <topology evidence="1">Multi-pass membrane protein</topology>
    </subcellularLocation>
</comment>
<dbReference type="PANTHER" id="PTHR23502">
    <property type="entry name" value="MAJOR FACILITATOR SUPERFAMILY"/>
    <property type="match status" value="1"/>
</dbReference>
<feature type="transmembrane region" description="Helical" evidence="8">
    <location>
        <begin position="89"/>
        <end position="111"/>
    </location>
</feature>
<feature type="transmembrane region" description="Helical" evidence="8">
    <location>
        <begin position="787"/>
        <end position="806"/>
    </location>
</feature>
<evidence type="ECO:0000256" key="3">
    <source>
        <dbReference type="ARBA" id="ARBA00022692"/>
    </source>
</evidence>
<keyword evidence="4 8" id="KW-1133">Transmembrane helix</keyword>
<feature type="domain" description="Major facilitator superfamily (MFS) profile" evidence="9">
    <location>
        <begin position="459"/>
        <end position="940"/>
    </location>
</feature>
<feature type="transmembrane region" description="Helical" evidence="8">
    <location>
        <begin position="147"/>
        <end position="165"/>
    </location>
</feature>
<dbReference type="OrthoDB" id="440553at2759"/>
<dbReference type="Gene3D" id="1.20.1250.20">
    <property type="entry name" value="MFS general substrate transporter like domains"/>
    <property type="match status" value="1"/>
</dbReference>
<dbReference type="PROSITE" id="PS50850">
    <property type="entry name" value="MFS"/>
    <property type="match status" value="1"/>
</dbReference>
<feature type="transmembrane region" description="Helical" evidence="8">
    <location>
        <begin position="693"/>
        <end position="720"/>
    </location>
</feature>
<reference evidence="10 11" key="1">
    <citation type="journal article" date="2018" name="Evol. Lett.">
        <title>Horizontal gene cluster transfer increased hallucinogenic mushroom diversity.</title>
        <authorList>
            <person name="Reynolds H.T."/>
            <person name="Vijayakumar V."/>
            <person name="Gluck-Thaler E."/>
            <person name="Korotkin H.B."/>
            <person name="Matheny P.B."/>
            <person name="Slot J.C."/>
        </authorList>
    </citation>
    <scope>NUCLEOTIDE SEQUENCE [LARGE SCALE GENOMIC DNA]</scope>
    <source>
        <strain evidence="10 11">SRW20</strain>
    </source>
</reference>
<keyword evidence="11" id="KW-1185">Reference proteome</keyword>
<feature type="transmembrane region" description="Helical" evidence="8">
    <location>
        <begin position="123"/>
        <end position="141"/>
    </location>
</feature>
<keyword evidence="3 8" id="KW-0812">Transmembrane</keyword>
<feature type="transmembrane region" description="Helical" evidence="8">
    <location>
        <begin position="343"/>
        <end position="363"/>
    </location>
</feature>
<dbReference type="AlphaFoldDB" id="A0A409VTD0"/>
<feature type="transmembrane region" description="Helical" evidence="8">
    <location>
        <begin position="318"/>
        <end position="337"/>
    </location>
</feature>
<dbReference type="PANTHER" id="PTHR23502:SF51">
    <property type="entry name" value="QUINIDINE RESISTANCE PROTEIN 1-RELATED"/>
    <property type="match status" value="1"/>
</dbReference>
<dbReference type="SUPFAM" id="SSF103473">
    <property type="entry name" value="MFS general substrate transporter"/>
    <property type="match status" value="2"/>
</dbReference>
<dbReference type="GO" id="GO:0140115">
    <property type="term" value="P:export across plasma membrane"/>
    <property type="evidence" value="ECO:0007669"/>
    <property type="project" value="UniProtKB-ARBA"/>
</dbReference>
<dbReference type="Gene3D" id="1.20.1720.10">
    <property type="entry name" value="Multidrug resistance protein D"/>
    <property type="match status" value="1"/>
</dbReference>
<evidence type="ECO:0000313" key="10">
    <source>
        <dbReference type="EMBL" id="PPQ69535.1"/>
    </source>
</evidence>
<feature type="compositionally biased region" description="Basic and acidic residues" evidence="7">
    <location>
        <begin position="1"/>
        <end position="10"/>
    </location>
</feature>
<evidence type="ECO:0000256" key="1">
    <source>
        <dbReference type="ARBA" id="ARBA00004141"/>
    </source>
</evidence>
<dbReference type="Proteomes" id="UP000284706">
    <property type="component" value="Unassembled WGS sequence"/>
</dbReference>
<feature type="transmembrane region" description="Helical" evidence="8">
    <location>
        <begin position="818"/>
        <end position="840"/>
    </location>
</feature>
<name>A0A409VTD0_9AGAR</name>
<dbReference type="FunFam" id="1.20.1720.10:FF:000009">
    <property type="entry name" value="MFS multidrug transporter"/>
    <property type="match status" value="1"/>
</dbReference>
<feature type="transmembrane region" description="Helical" evidence="8">
    <location>
        <begin position="457"/>
        <end position="478"/>
    </location>
</feature>
<keyword evidence="6" id="KW-0325">Glycoprotein</keyword>
<dbReference type="FunFam" id="1.20.1250.20:FF:000172">
    <property type="entry name" value="MFS multidrug resistance transporter"/>
    <property type="match status" value="1"/>
</dbReference>
<dbReference type="InterPro" id="IPR036259">
    <property type="entry name" value="MFS_trans_sf"/>
</dbReference>
<feature type="transmembrane region" description="Helical" evidence="8">
    <location>
        <begin position="726"/>
        <end position="746"/>
    </location>
</feature>
<dbReference type="InParanoid" id="A0A409VTD0"/>
<evidence type="ECO:0000259" key="9">
    <source>
        <dbReference type="PROSITE" id="PS50850"/>
    </source>
</evidence>
<evidence type="ECO:0000256" key="6">
    <source>
        <dbReference type="ARBA" id="ARBA00023180"/>
    </source>
</evidence>
<evidence type="ECO:0000256" key="7">
    <source>
        <dbReference type="SAM" id="MobiDB-lite"/>
    </source>
</evidence>
<dbReference type="GO" id="GO:0005886">
    <property type="term" value="C:plasma membrane"/>
    <property type="evidence" value="ECO:0007669"/>
    <property type="project" value="TreeGrafter"/>
</dbReference>
<comment type="caution">
    <text evidence="10">The sequence shown here is derived from an EMBL/GenBank/DDBJ whole genome shotgun (WGS) entry which is preliminary data.</text>
</comment>
<evidence type="ECO:0000313" key="11">
    <source>
        <dbReference type="Proteomes" id="UP000284706"/>
    </source>
</evidence>
<feature type="transmembrane region" description="Helical" evidence="8">
    <location>
        <begin position="224"/>
        <end position="251"/>
    </location>
</feature>
<dbReference type="InterPro" id="IPR020846">
    <property type="entry name" value="MFS_dom"/>
</dbReference>
<accession>A0A409VTD0</accession>
<dbReference type="FunFam" id="1.20.1250.20:FF:000306">
    <property type="entry name" value="MFS multidrug transporter, putative"/>
    <property type="match status" value="1"/>
</dbReference>
<sequence length="940" mass="101901">MLQTRDKRSNNLDGSAEGSPTVGSNPQQSNTWDPTYERFSRNQKWFIVCLTAFVGMFSTLTANIYFAAIPTLTEAFHKSTELINLTVTMYMVLQGISAGSASTIAIGAGVIGDISTRSERGGFYGFGLTIGPVLGGVLAQHLGWRSIFWFVCVAATICFIIIILIQPETLHSIADSSRNSIFLVYKPIFPLLGYRNTASDLFTSGHPQAPKNPLLIFLDPDIDVLLSVNALNCAIFYAFLASLSSLFAQVYPFLNETMIGLCYLSIGSGMALGSLLNGRMLDAQYQAFRKKADAQRSEEAIPVDWHQEESFPLEKARLNLMPFLVVILMAVCAAYGWCLQKSVHIAGPLILQFFVGYITTAVMNTGSTLMIDLLPTQSSSVTACNNLIRCSLSALTVSVIDLLMRSIGLGWTFVVLGEKRPNGTDESAGESSTAESTPQQISVVDPAYGRLTKREKWFIVCLTAFVGLFSPLTANIYFPAIPTLTQAFNKSTELINLTVTMYMVLQGVAPMLWGPVSDHVGRRPISAACLLILSLSCVGLALVPTKDYWLLMVLRCLQATGSASTIAIGAGVVGDISTRAERGGFYGVFIIGPMIGPAIGPVLGGVLSQHLGWRSIFWFLCIAASACFIIILLFQPETLHSIVDSSRSNLYLVYKPVFPIIGRNNPPPKAVASQRPKVPKNPFPIFLNPDIDVLLSVTALNCAVFYGVLASISSLFVTAYPFLNETTIGLCFLSIGGGMAIGSWLNGRMLDAQYQKYKRKAEAQRPETAAPVDLNQEESFPLEKARLSLMPPMVVVLAAVCAGYGWCVQERVNIAGPLILQFAVGYIATAVMNTGSTLMIDLLPTQSSSVTACLAMQLVDKKPAKVVKAEADEGDPNAAFGLHLLVGLSYKEERTFARKYLVKMLFASDASGPLLMAFSSAGTLLCLKRISRIRKGICHI</sequence>
<dbReference type="STRING" id="231916.A0A409VTD0"/>
<evidence type="ECO:0000256" key="5">
    <source>
        <dbReference type="ARBA" id="ARBA00023136"/>
    </source>
</evidence>
<feature type="region of interest" description="Disordered" evidence="7">
    <location>
        <begin position="1"/>
        <end position="34"/>
    </location>
</feature>
<evidence type="ECO:0000256" key="2">
    <source>
        <dbReference type="ARBA" id="ARBA00022448"/>
    </source>
</evidence>
<keyword evidence="5 8" id="KW-0472">Membrane</keyword>
<feature type="transmembrane region" description="Helical" evidence="8">
    <location>
        <begin position="585"/>
        <end position="604"/>
    </location>
</feature>
<feature type="transmembrane region" description="Helical" evidence="8">
    <location>
        <begin position="45"/>
        <end position="69"/>
    </location>
</feature>
<gene>
    <name evidence="10" type="ORF">CVT26_001792</name>
</gene>
<evidence type="ECO:0000256" key="8">
    <source>
        <dbReference type="SAM" id="Phobius"/>
    </source>
</evidence>
<dbReference type="Pfam" id="PF07690">
    <property type="entry name" value="MFS_1"/>
    <property type="match status" value="2"/>
</dbReference>
<proteinExistence type="predicted"/>
<protein>
    <recommendedName>
        <fullName evidence="9">Major facilitator superfamily (MFS) profile domain-containing protein</fullName>
    </recommendedName>
</protein>
<dbReference type="GO" id="GO:0015137">
    <property type="term" value="F:citrate transmembrane transporter activity"/>
    <property type="evidence" value="ECO:0007669"/>
    <property type="project" value="UniProtKB-ARBA"/>
</dbReference>
<dbReference type="InterPro" id="IPR011701">
    <property type="entry name" value="MFS"/>
</dbReference>
<feature type="transmembrane region" description="Helical" evidence="8">
    <location>
        <begin position="616"/>
        <end position="634"/>
    </location>
</feature>
<evidence type="ECO:0000256" key="4">
    <source>
        <dbReference type="ARBA" id="ARBA00022989"/>
    </source>
</evidence>
<feature type="transmembrane region" description="Helical" evidence="8">
    <location>
        <begin position="494"/>
        <end position="513"/>
    </location>
</feature>
<feature type="transmembrane region" description="Helical" evidence="8">
    <location>
        <begin position="525"/>
        <end position="543"/>
    </location>
</feature>
<feature type="compositionally biased region" description="Polar residues" evidence="7">
    <location>
        <begin position="21"/>
        <end position="33"/>
    </location>
</feature>
<dbReference type="EMBL" id="NHYE01005570">
    <property type="protein sequence ID" value="PPQ69535.1"/>
    <property type="molecule type" value="Genomic_DNA"/>
</dbReference>
<organism evidence="10 11">
    <name type="scientific">Gymnopilus dilepis</name>
    <dbReference type="NCBI Taxonomy" id="231916"/>
    <lineage>
        <taxon>Eukaryota</taxon>
        <taxon>Fungi</taxon>
        <taxon>Dikarya</taxon>
        <taxon>Basidiomycota</taxon>
        <taxon>Agaricomycotina</taxon>
        <taxon>Agaricomycetes</taxon>
        <taxon>Agaricomycetidae</taxon>
        <taxon>Agaricales</taxon>
        <taxon>Agaricineae</taxon>
        <taxon>Hymenogastraceae</taxon>
        <taxon>Gymnopilus</taxon>
    </lineage>
</organism>